<dbReference type="InterPro" id="IPR022183">
    <property type="entry name" value="DUF3710"/>
</dbReference>
<feature type="compositionally biased region" description="Low complexity" evidence="1">
    <location>
        <begin position="14"/>
        <end position="27"/>
    </location>
</feature>
<dbReference type="Proteomes" id="UP000053528">
    <property type="component" value="Unassembled WGS sequence"/>
</dbReference>
<name>A0A095YGV1_9MICC</name>
<evidence type="ECO:0008006" key="5">
    <source>
        <dbReference type="Google" id="ProtNLM"/>
    </source>
</evidence>
<reference evidence="2 4" key="1">
    <citation type="submission" date="2014-07" db="EMBL/GenBank/DDBJ databases">
        <authorList>
            <person name="McCorrison J."/>
            <person name="Sanka R."/>
            <person name="Torralba M."/>
            <person name="Gillis M."/>
            <person name="Haft D.H."/>
            <person name="Methe B."/>
            <person name="Sutton G."/>
            <person name="Nelson K.E."/>
        </authorList>
    </citation>
    <scope>NUCLEOTIDE SEQUENCE [LARGE SCALE GENOMIC DNA]</scope>
    <source>
        <strain evidence="2 4">DNF00011</strain>
    </source>
</reference>
<dbReference type="RefSeq" id="WP_035754528.1">
    <property type="nucleotide sequence ID" value="NZ_JRNH01000004.1"/>
</dbReference>
<proteinExistence type="predicted"/>
<dbReference type="AlphaFoldDB" id="A0A095YGV1"/>
<comment type="caution">
    <text evidence="2">The sequence shown here is derived from an EMBL/GenBank/DDBJ whole genome shotgun (WGS) entry which is preliminary data.</text>
</comment>
<protein>
    <recommendedName>
        <fullName evidence="5">DUF3710 domain-containing protein</fullName>
    </recommendedName>
</protein>
<dbReference type="EMBL" id="JRNH01000004">
    <property type="protein sequence ID" value="KGF21336.1"/>
    <property type="molecule type" value="Genomic_DNA"/>
</dbReference>
<feature type="compositionally biased region" description="Basic and acidic residues" evidence="1">
    <location>
        <begin position="211"/>
        <end position="239"/>
    </location>
</feature>
<feature type="compositionally biased region" description="Basic residues" evidence="1">
    <location>
        <begin position="1"/>
        <end position="10"/>
    </location>
</feature>
<accession>A0A095YGV1</accession>
<evidence type="ECO:0000313" key="4">
    <source>
        <dbReference type="Proteomes" id="UP000053528"/>
    </source>
</evidence>
<feature type="region of interest" description="Disordered" evidence="1">
    <location>
        <begin position="200"/>
        <end position="245"/>
    </location>
</feature>
<sequence>MGLFSRRKRKTQEADAAPEQTTAAEPTPSVPEGKTDRTDGPFDISERTPTEAYIDLGSLKIPAVEGMNLNLEVEETSGAVVSAAVEYEDSRVQLQAFAASKSGGLWDGISSEIDDAITQQGGRTDRRDGRFGPELLARVEATGPNGERGHMVARFVGIDGPRWFLRAVFGGPAAINDKAAQELEAFLAAVIVDRGQEPMSPTELLPLRVPDGSEKAAEAARSRHDAETNRDNHDPRRGPEITQIG</sequence>
<gene>
    <name evidence="2" type="ORF">HMPREF2128_01115</name>
    <name evidence="3" type="ORF">HMPREF2128_02130</name>
</gene>
<evidence type="ECO:0000313" key="2">
    <source>
        <dbReference type="EMBL" id="KGF21336.1"/>
    </source>
</evidence>
<evidence type="ECO:0000256" key="1">
    <source>
        <dbReference type="SAM" id="MobiDB-lite"/>
    </source>
</evidence>
<dbReference type="Pfam" id="PF12502">
    <property type="entry name" value="DUF3710"/>
    <property type="match status" value="1"/>
</dbReference>
<dbReference type="EMBL" id="JRNH01000004">
    <property type="protein sequence ID" value="KGF21481.1"/>
    <property type="molecule type" value="Genomic_DNA"/>
</dbReference>
<feature type="region of interest" description="Disordered" evidence="1">
    <location>
        <begin position="1"/>
        <end position="49"/>
    </location>
</feature>
<organism evidence="2 4">
    <name type="scientific">Pseudoglutamicibacter albus DNF00011</name>
    <dbReference type="NCBI Taxonomy" id="1401063"/>
    <lineage>
        <taxon>Bacteria</taxon>
        <taxon>Bacillati</taxon>
        <taxon>Actinomycetota</taxon>
        <taxon>Actinomycetes</taxon>
        <taxon>Micrococcales</taxon>
        <taxon>Micrococcaceae</taxon>
        <taxon>Pseudoglutamicibacter</taxon>
    </lineage>
</organism>
<feature type="compositionally biased region" description="Basic and acidic residues" evidence="1">
    <location>
        <begin position="33"/>
        <end position="49"/>
    </location>
</feature>
<evidence type="ECO:0000313" key="3">
    <source>
        <dbReference type="EMBL" id="KGF21481.1"/>
    </source>
</evidence>